<keyword evidence="2" id="KW-0812">Transmembrane</keyword>
<dbReference type="VEuPathDB" id="TriTrypDB:TRSC58_01810"/>
<dbReference type="Proteomes" id="UP000031737">
    <property type="component" value="Unassembled WGS sequence"/>
</dbReference>
<accession>A0A061JAY9</accession>
<sequence length="275" mass="30622">MGLSGLGAVVVVLCILIFGVILFLLCTSAVRQRQLAALENIIEERRQQRAEAALRDNDRSRSRRLLMRRAIEQVVESGVASYGITLVSVAHGTEVLADRRLRSYRNLHGSHHAGDNLVVMQDGTRATVSSIVAMIREEPTPPPDATPGPTILQMLVGAASRSSEDGVARSSEPVETLLQQLHDLQQEEEDEMRKEKEKEKEALQDADEVYGKGLPYVLNPANESIIYFVDGCDDYEQLLQLRERERSTSTLGWLFTPLLKRKNGVSFENPGRVTD</sequence>
<feature type="coiled-coil region" evidence="1">
    <location>
        <begin position="174"/>
        <end position="209"/>
    </location>
</feature>
<evidence type="ECO:0000256" key="1">
    <source>
        <dbReference type="SAM" id="Coils"/>
    </source>
</evidence>
<keyword evidence="4" id="KW-1185">Reference proteome</keyword>
<comment type="caution">
    <text evidence="3">The sequence shown here is derived from an EMBL/GenBank/DDBJ whole genome shotgun (WGS) entry which is preliminary data.</text>
</comment>
<organism evidence="3 4">
    <name type="scientific">Trypanosoma rangeli SC58</name>
    <dbReference type="NCBI Taxonomy" id="429131"/>
    <lineage>
        <taxon>Eukaryota</taxon>
        <taxon>Discoba</taxon>
        <taxon>Euglenozoa</taxon>
        <taxon>Kinetoplastea</taxon>
        <taxon>Metakinetoplastina</taxon>
        <taxon>Trypanosomatida</taxon>
        <taxon>Trypanosomatidae</taxon>
        <taxon>Trypanosoma</taxon>
        <taxon>Herpetosoma</taxon>
    </lineage>
</organism>
<protein>
    <submittedName>
        <fullName evidence="3">Uncharacterized protein</fullName>
    </submittedName>
</protein>
<name>A0A061JAY9_TRYRA</name>
<feature type="transmembrane region" description="Helical" evidence="2">
    <location>
        <begin position="6"/>
        <end position="26"/>
    </location>
</feature>
<keyword evidence="1" id="KW-0175">Coiled coil</keyword>
<gene>
    <name evidence="3" type="ORF">TRSC58_01810</name>
</gene>
<keyword evidence="2" id="KW-0472">Membrane</keyword>
<evidence type="ECO:0000313" key="4">
    <source>
        <dbReference type="Proteomes" id="UP000031737"/>
    </source>
</evidence>
<reference evidence="3 4" key="1">
    <citation type="submission" date="2013-07" db="EMBL/GenBank/DDBJ databases">
        <authorList>
            <person name="Stoco P.H."/>
            <person name="Wagner G."/>
            <person name="Gerber A."/>
            <person name="Zaha A."/>
            <person name="Thompson C."/>
            <person name="Bartholomeu D.C."/>
            <person name="Luckemeyer D.D."/>
            <person name="Bahia D."/>
            <person name="Loreto E."/>
            <person name="Prestes E.B."/>
            <person name="Lima F.M."/>
            <person name="Rodrigues-Luiz G."/>
            <person name="Vallejo G.A."/>
            <person name="Filho J.F."/>
            <person name="Monteiro K.M."/>
            <person name="Tyler K.M."/>
            <person name="de Almeida L.G."/>
            <person name="Ortiz M.F."/>
            <person name="Siervo M.A."/>
            <person name="de Moraes M.H."/>
            <person name="Cunha O.L."/>
            <person name="Mendonca-Neto R."/>
            <person name="Silva R."/>
            <person name="Teixeira S.M."/>
            <person name="Murta S.M."/>
            <person name="Sincero T.C."/>
            <person name="Mendes T.A."/>
            <person name="Urmenyi T.P."/>
            <person name="Silva V.G."/>
            <person name="da Rocha W.D."/>
            <person name="Andersson B."/>
            <person name="Romanha A.J."/>
            <person name="Steindel M."/>
            <person name="de Vasconcelos A.T."/>
            <person name="Grisard E.C."/>
        </authorList>
    </citation>
    <scope>NUCLEOTIDE SEQUENCE [LARGE SCALE GENOMIC DNA]</scope>
    <source>
        <strain evidence="3 4">SC58</strain>
    </source>
</reference>
<dbReference type="EMBL" id="AUPL01001810">
    <property type="protein sequence ID" value="ESL10457.1"/>
    <property type="molecule type" value="Genomic_DNA"/>
</dbReference>
<keyword evidence="2" id="KW-1133">Transmembrane helix</keyword>
<dbReference type="AlphaFoldDB" id="A0A061JAY9"/>
<dbReference type="OrthoDB" id="252945at2759"/>
<proteinExistence type="predicted"/>
<evidence type="ECO:0000256" key="2">
    <source>
        <dbReference type="SAM" id="Phobius"/>
    </source>
</evidence>
<evidence type="ECO:0000313" key="3">
    <source>
        <dbReference type="EMBL" id="ESL10457.1"/>
    </source>
</evidence>